<dbReference type="EMBL" id="NJHN03000129">
    <property type="protein sequence ID" value="KAH9412660.1"/>
    <property type="molecule type" value="Genomic_DNA"/>
</dbReference>
<name>A0ABQ8IQQ9_DERPT</name>
<reference evidence="1 2" key="1">
    <citation type="journal article" date="2018" name="J. Allergy Clin. Immunol.">
        <title>High-quality assembly of Dermatophagoides pteronyssinus genome and transcriptome reveals a wide range of novel allergens.</title>
        <authorList>
            <person name="Liu X.Y."/>
            <person name="Yang K.Y."/>
            <person name="Wang M.Q."/>
            <person name="Kwok J.S."/>
            <person name="Zeng X."/>
            <person name="Yang Z."/>
            <person name="Xiao X.J."/>
            <person name="Lau C.P."/>
            <person name="Li Y."/>
            <person name="Huang Z.M."/>
            <person name="Ba J.G."/>
            <person name="Yim A.K."/>
            <person name="Ouyang C.Y."/>
            <person name="Ngai S.M."/>
            <person name="Chan T.F."/>
            <person name="Leung E.L."/>
            <person name="Liu L."/>
            <person name="Liu Z.G."/>
            <person name="Tsui S.K."/>
        </authorList>
    </citation>
    <scope>NUCLEOTIDE SEQUENCE [LARGE SCALE GENOMIC DNA]</scope>
    <source>
        <strain evidence="1">Derp</strain>
    </source>
</reference>
<evidence type="ECO:0000313" key="1">
    <source>
        <dbReference type="EMBL" id="KAH9412660.1"/>
    </source>
</evidence>
<accession>A0ABQ8IQQ9</accession>
<reference evidence="1 2" key="2">
    <citation type="journal article" date="2022" name="Mol. Biol. Evol.">
        <title>Comparative Genomics Reveals Insights into the Divergent Evolution of Astigmatic Mites and Household Pest Adaptations.</title>
        <authorList>
            <person name="Xiong Q."/>
            <person name="Wan A.T."/>
            <person name="Liu X."/>
            <person name="Fung C.S."/>
            <person name="Xiao X."/>
            <person name="Malainual N."/>
            <person name="Hou J."/>
            <person name="Wang L."/>
            <person name="Wang M."/>
            <person name="Yang K.Y."/>
            <person name="Cui Y."/>
            <person name="Leung E.L."/>
            <person name="Nong W."/>
            <person name="Shin S.K."/>
            <person name="Au S.W."/>
            <person name="Jeong K.Y."/>
            <person name="Chew F.T."/>
            <person name="Hui J.H."/>
            <person name="Leung T.F."/>
            <person name="Tungtrongchitr A."/>
            <person name="Zhong N."/>
            <person name="Liu Z."/>
            <person name="Tsui S.K."/>
        </authorList>
    </citation>
    <scope>NUCLEOTIDE SEQUENCE [LARGE SCALE GENOMIC DNA]</scope>
    <source>
        <strain evidence="1">Derp</strain>
    </source>
</reference>
<proteinExistence type="predicted"/>
<protein>
    <submittedName>
        <fullName evidence="1">Uncharacterized protein</fullName>
    </submittedName>
</protein>
<organism evidence="1 2">
    <name type="scientific">Dermatophagoides pteronyssinus</name>
    <name type="common">European house dust mite</name>
    <dbReference type="NCBI Taxonomy" id="6956"/>
    <lineage>
        <taxon>Eukaryota</taxon>
        <taxon>Metazoa</taxon>
        <taxon>Ecdysozoa</taxon>
        <taxon>Arthropoda</taxon>
        <taxon>Chelicerata</taxon>
        <taxon>Arachnida</taxon>
        <taxon>Acari</taxon>
        <taxon>Acariformes</taxon>
        <taxon>Sarcoptiformes</taxon>
        <taxon>Astigmata</taxon>
        <taxon>Psoroptidia</taxon>
        <taxon>Analgoidea</taxon>
        <taxon>Pyroglyphidae</taxon>
        <taxon>Dermatophagoidinae</taxon>
        <taxon>Dermatophagoides</taxon>
    </lineage>
</organism>
<sequence>MSFVIILIVEEVCLLQNLYLHFNFNCATSELIIHFVIKSKKLCNFIEKNFPNECDVDNL</sequence>
<gene>
    <name evidence="1" type="ORF">DERP_006624</name>
</gene>
<keyword evidence="2" id="KW-1185">Reference proteome</keyword>
<comment type="caution">
    <text evidence="1">The sequence shown here is derived from an EMBL/GenBank/DDBJ whole genome shotgun (WGS) entry which is preliminary data.</text>
</comment>
<dbReference type="Proteomes" id="UP000887458">
    <property type="component" value="Unassembled WGS sequence"/>
</dbReference>
<evidence type="ECO:0000313" key="2">
    <source>
        <dbReference type="Proteomes" id="UP000887458"/>
    </source>
</evidence>